<feature type="transmembrane region" description="Helical" evidence="1">
    <location>
        <begin position="30"/>
        <end position="50"/>
    </location>
</feature>
<dbReference type="EMBL" id="QXFV01002275">
    <property type="protein sequence ID" value="KAE8990137.1"/>
    <property type="molecule type" value="Genomic_DNA"/>
</dbReference>
<name>A0A6A3J8R7_9STRA</name>
<gene>
    <name evidence="2" type="ORF">PR001_g21582</name>
</gene>
<keyword evidence="1" id="KW-0812">Transmembrane</keyword>
<keyword evidence="1" id="KW-0472">Membrane</keyword>
<protein>
    <submittedName>
        <fullName evidence="2">Uncharacterized protein</fullName>
    </submittedName>
</protein>
<comment type="caution">
    <text evidence="2">The sequence shown here is derived from an EMBL/GenBank/DDBJ whole genome shotgun (WGS) entry which is preliminary data.</text>
</comment>
<proteinExistence type="predicted"/>
<dbReference type="Proteomes" id="UP000429607">
    <property type="component" value="Unassembled WGS sequence"/>
</dbReference>
<evidence type="ECO:0000313" key="2">
    <source>
        <dbReference type="EMBL" id="KAE8990137.1"/>
    </source>
</evidence>
<evidence type="ECO:0000313" key="3">
    <source>
        <dbReference type="Proteomes" id="UP000429607"/>
    </source>
</evidence>
<evidence type="ECO:0000256" key="1">
    <source>
        <dbReference type="SAM" id="Phobius"/>
    </source>
</evidence>
<keyword evidence="1" id="KW-1133">Transmembrane helix</keyword>
<dbReference type="AlphaFoldDB" id="A0A6A3J8R7"/>
<accession>A0A6A3J8R7</accession>
<sequence>MPLSKSSVSFGYLGGGLNYCAEFYMKMGEYVGAIFTLLFYVFLLGVKAYLLEYHWYLAPTNIQLLPKGYALAKSKHKEDPNSETGGVD</sequence>
<organism evidence="2 3">
    <name type="scientific">Phytophthora rubi</name>
    <dbReference type="NCBI Taxonomy" id="129364"/>
    <lineage>
        <taxon>Eukaryota</taxon>
        <taxon>Sar</taxon>
        <taxon>Stramenopiles</taxon>
        <taxon>Oomycota</taxon>
        <taxon>Peronosporomycetes</taxon>
        <taxon>Peronosporales</taxon>
        <taxon>Peronosporaceae</taxon>
        <taxon>Phytophthora</taxon>
    </lineage>
</organism>
<reference evidence="2 3" key="1">
    <citation type="submission" date="2018-09" db="EMBL/GenBank/DDBJ databases">
        <title>Genomic investigation of the strawberry pathogen Phytophthora fragariae indicates pathogenicity is determined by transcriptional variation in three key races.</title>
        <authorList>
            <person name="Adams T.M."/>
            <person name="Armitage A.D."/>
            <person name="Sobczyk M.K."/>
            <person name="Bates H.J."/>
            <person name="Dunwell J.M."/>
            <person name="Nellist C.F."/>
            <person name="Harrison R.J."/>
        </authorList>
    </citation>
    <scope>NUCLEOTIDE SEQUENCE [LARGE SCALE GENOMIC DNA]</scope>
    <source>
        <strain evidence="2 3">SCRP249</strain>
    </source>
</reference>